<proteinExistence type="predicted"/>
<dbReference type="Proteomes" id="UP001596237">
    <property type="component" value="Unassembled WGS sequence"/>
</dbReference>
<name>A0ABW1WJE7_9HYPH</name>
<reference evidence="2" key="1">
    <citation type="journal article" date="2019" name="Int. J. Syst. Evol. Microbiol.">
        <title>The Global Catalogue of Microorganisms (GCM) 10K type strain sequencing project: providing services to taxonomists for standard genome sequencing and annotation.</title>
        <authorList>
            <consortium name="The Broad Institute Genomics Platform"/>
            <consortium name="The Broad Institute Genome Sequencing Center for Infectious Disease"/>
            <person name="Wu L."/>
            <person name="Ma J."/>
        </authorList>
    </citation>
    <scope>NUCLEOTIDE SEQUENCE [LARGE SCALE GENOMIC DNA]</scope>
    <source>
        <strain evidence="2">CCUG 36916</strain>
    </source>
</reference>
<accession>A0ABW1WJE7</accession>
<dbReference type="EMBL" id="JBHSTT010000001">
    <property type="protein sequence ID" value="MFC6387746.1"/>
    <property type="molecule type" value="Genomic_DNA"/>
</dbReference>
<evidence type="ECO:0000313" key="1">
    <source>
        <dbReference type="EMBL" id="MFC6387746.1"/>
    </source>
</evidence>
<protein>
    <submittedName>
        <fullName evidence="1">Rha family transcriptional regulator</fullName>
    </submittedName>
</protein>
<dbReference type="InterPro" id="IPR014054">
    <property type="entry name" value="Phage_regulatory_Rha"/>
</dbReference>
<dbReference type="Pfam" id="PF09669">
    <property type="entry name" value="Phage_pRha"/>
    <property type="match status" value="1"/>
</dbReference>
<evidence type="ECO:0000313" key="2">
    <source>
        <dbReference type="Proteomes" id="UP001596237"/>
    </source>
</evidence>
<gene>
    <name evidence="1" type="ORF">ACFQDP_00030</name>
</gene>
<comment type="caution">
    <text evidence="1">The sequence shown here is derived from an EMBL/GenBank/DDBJ whole genome shotgun (WGS) entry which is preliminary data.</text>
</comment>
<keyword evidence="2" id="KW-1185">Reference proteome</keyword>
<dbReference type="RefSeq" id="WP_378738145.1">
    <property type="nucleotide sequence ID" value="NZ_JBHSTT010000001.1"/>
</dbReference>
<organism evidence="1 2">
    <name type="scientific">Methylorubrum zatmanii</name>
    <dbReference type="NCBI Taxonomy" id="29429"/>
    <lineage>
        <taxon>Bacteria</taxon>
        <taxon>Pseudomonadati</taxon>
        <taxon>Pseudomonadota</taxon>
        <taxon>Alphaproteobacteria</taxon>
        <taxon>Hyphomicrobiales</taxon>
        <taxon>Methylobacteriaceae</taxon>
        <taxon>Methylorubrum</taxon>
    </lineage>
</organism>
<sequence>MTHALSAALAATAPTMSSLEIAERTGKEHKNVMRDIRAMLAHLGDTGLSFERSYTDSTGRSLPCFNLPKRECIILVTGYSIPMRAAVVDRWAELEAQVAGPALPNFANPAEAARAGLGGTLRG</sequence>